<evidence type="ECO:0000259" key="7">
    <source>
        <dbReference type="Pfam" id="PF13906"/>
    </source>
</evidence>
<keyword evidence="2" id="KW-0813">Transport</keyword>
<comment type="subcellular location">
    <subcellularLocation>
        <location evidence="1">Membrane</location>
        <topology evidence="1">Multi-pass membrane protein</topology>
    </subcellularLocation>
</comment>
<feature type="transmembrane region" description="Helical" evidence="6">
    <location>
        <begin position="226"/>
        <end position="248"/>
    </location>
</feature>
<protein>
    <submittedName>
        <fullName evidence="8">CTR4-like protein</fullName>
    </submittedName>
</protein>
<dbReference type="InterPro" id="IPR002293">
    <property type="entry name" value="AA/rel_permease1"/>
</dbReference>
<keyword evidence="9" id="KW-1185">Reference proteome</keyword>
<feature type="transmembrane region" description="Helical" evidence="6">
    <location>
        <begin position="39"/>
        <end position="56"/>
    </location>
</feature>
<dbReference type="Proteomes" id="UP001164746">
    <property type="component" value="Chromosome 9"/>
</dbReference>
<feature type="transmembrane region" description="Helical" evidence="6">
    <location>
        <begin position="193"/>
        <end position="214"/>
    </location>
</feature>
<dbReference type="PANTHER" id="PTHR43243">
    <property type="entry name" value="INNER MEMBRANE TRANSPORTER YGJI-RELATED"/>
    <property type="match status" value="1"/>
</dbReference>
<feature type="transmembrane region" description="Helical" evidence="6">
    <location>
        <begin position="363"/>
        <end position="382"/>
    </location>
</feature>
<keyword evidence="5 6" id="KW-0472">Membrane</keyword>
<proteinExistence type="predicted"/>
<feature type="transmembrane region" description="Helical" evidence="6">
    <location>
        <begin position="68"/>
        <end position="89"/>
    </location>
</feature>
<sequence>MGRTESIAAGVWARVTRVKEVNAEDTSTSLIRCLGLRRLTFVGVGKTVGVGIYVLIGEATKEAGPSVIVAFLIGFLVTLLNGLCFAEYAAKNPKTGAQYTYMYETVGEGLAFLVGWTSIIGTTAALSLASRGWSGYVDSLFEHSIRNYTLEHIGNWTGSSPRPDYPDIPAISIIILIMILASVGVNMSTTINLLLTIVSGSMLIFISIIGFVYADLDNWTKHEGGFFANGLNGVLKASTACFYAFQGYEVLGYSAEETINPKKNVPRSIVISLVIVTFLYINVAFSFTLMIPYTAIDTSAPFPAAFSYHHVTWAKYIVEIGPILALTNLCILELYTVQRLTYSMATDGLLFKFLGRVSSTTKVPIGPVIIFGPITIILVLTIDLSNLIGFMVLYTFVQYSIFAAYLIILRYKVTDDSEAKLCKVPLRSKSDIVNCMLVLLSSVKFLVLTMYLCLFALSIFIVKRGNNLVQGHSGDIIPVVALGSAVFTILILLRRKEQPAADINAFQVPLMPFLPAASMFFNLLMLVSAVDMGSLIASTSLASIGIVVYLLTVVCDVIRNPDKRDGDDQTKAKLLSTIDEEDAEDLL</sequence>
<dbReference type="EMBL" id="CP111020">
    <property type="protein sequence ID" value="WAR14288.1"/>
    <property type="molecule type" value="Genomic_DNA"/>
</dbReference>
<feature type="transmembrane region" description="Helical" evidence="6">
    <location>
        <begin position="476"/>
        <end position="493"/>
    </location>
</feature>
<evidence type="ECO:0000256" key="4">
    <source>
        <dbReference type="ARBA" id="ARBA00022989"/>
    </source>
</evidence>
<feature type="transmembrane region" description="Helical" evidence="6">
    <location>
        <begin position="432"/>
        <end position="461"/>
    </location>
</feature>
<dbReference type="InterPro" id="IPR029485">
    <property type="entry name" value="CAT_C"/>
</dbReference>
<gene>
    <name evidence="8" type="ORF">MAR_004393</name>
</gene>
<evidence type="ECO:0000256" key="6">
    <source>
        <dbReference type="SAM" id="Phobius"/>
    </source>
</evidence>
<evidence type="ECO:0000256" key="3">
    <source>
        <dbReference type="ARBA" id="ARBA00022692"/>
    </source>
</evidence>
<accession>A0ABY7F0L0</accession>
<name>A0ABY7F0L0_MYAAR</name>
<evidence type="ECO:0000313" key="9">
    <source>
        <dbReference type="Proteomes" id="UP001164746"/>
    </source>
</evidence>
<feature type="transmembrane region" description="Helical" evidence="6">
    <location>
        <begin position="269"/>
        <end position="293"/>
    </location>
</feature>
<dbReference type="Pfam" id="PF13520">
    <property type="entry name" value="AA_permease_2"/>
    <property type="match status" value="1"/>
</dbReference>
<evidence type="ECO:0000313" key="8">
    <source>
        <dbReference type="EMBL" id="WAR14288.1"/>
    </source>
</evidence>
<evidence type="ECO:0000256" key="1">
    <source>
        <dbReference type="ARBA" id="ARBA00004141"/>
    </source>
</evidence>
<organism evidence="8 9">
    <name type="scientific">Mya arenaria</name>
    <name type="common">Soft-shell clam</name>
    <dbReference type="NCBI Taxonomy" id="6604"/>
    <lineage>
        <taxon>Eukaryota</taxon>
        <taxon>Metazoa</taxon>
        <taxon>Spiralia</taxon>
        <taxon>Lophotrochozoa</taxon>
        <taxon>Mollusca</taxon>
        <taxon>Bivalvia</taxon>
        <taxon>Autobranchia</taxon>
        <taxon>Heteroconchia</taxon>
        <taxon>Euheterodonta</taxon>
        <taxon>Imparidentia</taxon>
        <taxon>Neoheterodontei</taxon>
        <taxon>Myida</taxon>
        <taxon>Myoidea</taxon>
        <taxon>Myidae</taxon>
        <taxon>Mya</taxon>
    </lineage>
</organism>
<dbReference type="Pfam" id="PF13906">
    <property type="entry name" value="AA_permease_C"/>
    <property type="match status" value="1"/>
</dbReference>
<evidence type="ECO:0000256" key="5">
    <source>
        <dbReference type="ARBA" id="ARBA00023136"/>
    </source>
</evidence>
<dbReference type="Gene3D" id="1.20.1740.10">
    <property type="entry name" value="Amino acid/polyamine transporter I"/>
    <property type="match status" value="1"/>
</dbReference>
<feature type="domain" description="Cationic amino acid transporter C-terminal" evidence="7">
    <location>
        <begin position="506"/>
        <end position="551"/>
    </location>
</feature>
<feature type="transmembrane region" description="Helical" evidence="6">
    <location>
        <begin position="313"/>
        <end position="335"/>
    </location>
</feature>
<dbReference type="PANTHER" id="PTHR43243:SF4">
    <property type="entry name" value="CATIONIC AMINO ACID TRANSPORTER 4"/>
    <property type="match status" value="1"/>
</dbReference>
<reference evidence="8" key="1">
    <citation type="submission" date="2022-11" db="EMBL/GenBank/DDBJ databases">
        <title>Centuries of genome instability and evolution in soft-shell clam transmissible cancer (bioRxiv).</title>
        <authorList>
            <person name="Hart S.F.M."/>
            <person name="Yonemitsu M.A."/>
            <person name="Giersch R.M."/>
            <person name="Beal B.F."/>
            <person name="Arriagada G."/>
            <person name="Davis B.W."/>
            <person name="Ostrander E.A."/>
            <person name="Goff S.P."/>
            <person name="Metzger M.J."/>
        </authorList>
    </citation>
    <scope>NUCLEOTIDE SEQUENCE</scope>
    <source>
        <strain evidence="8">MELC-2E11</strain>
        <tissue evidence="8">Siphon/mantle</tissue>
    </source>
</reference>
<keyword evidence="4 6" id="KW-1133">Transmembrane helix</keyword>
<keyword evidence="3 6" id="KW-0812">Transmembrane</keyword>
<feature type="transmembrane region" description="Helical" evidence="6">
    <location>
        <begin position="535"/>
        <end position="555"/>
    </location>
</feature>
<feature type="transmembrane region" description="Helical" evidence="6">
    <location>
        <begin position="505"/>
        <end position="529"/>
    </location>
</feature>
<feature type="transmembrane region" description="Helical" evidence="6">
    <location>
        <begin position="168"/>
        <end position="186"/>
    </location>
</feature>
<feature type="transmembrane region" description="Helical" evidence="6">
    <location>
        <begin position="388"/>
        <end position="411"/>
    </location>
</feature>
<feature type="transmembrane region" description="Helical" evidence="6">
    <location>
        <begin position="110"/>
        <end position="129"/>
    </location>
</feature>
<evidence type="ECO:0000256" key="2">
    <source>
        <dbReference type="ARBA" id="ARBA00022448"/>
    </source>
</evidence>